<dbReference type="GeneID" id="19467085"/>
<dbReference type="InterPro" id="IPR029052">
    <property type="entry name" value="Metallo-depent_PP-like"/>
</dbReference>
<feature type="domain" description="Calcineurin-like phosphoesterase" evidence="2">
    <location>
        <begin position="83"/>
        <end position="245"/>
    </location>
</feature>
<dbReference type="AlphaFoldDB" id="S3CFZ7"/>
<dbReference type="EMBL" id="KE145373">
    <property type="protein sequence ID" value="EPE24184.1"/>
    <property type="molecule type" value="Genomic_DNA"/>
</dbReference>
<dbReference type="HOGENOM" id="CLU_041441_3_0_1"/>
<dbReference type="InterPro" id="IPR004843">
    <property type="entry name" value="Calcineurin-like_PHP"/>
</dbReference>
<keyword evidence="4" id="KW-1185">Reference proteome</keyword>
<dbReference type="GO" id="GO:0016787">
    <property type="term" value="F:hydrolase activity"/>
    <property type="evidence" value="ECO:0007669"/>
    <property type="project" value="InterPro"/>
</dbReference>
<dbReference type="SUPFAM" id="SSF56300">
    <property type="entry name" value="Metallo-dependent phosphatases"/>
    <property type="match status" value="1"/>
</dbReference>
<dbReference type="PANTHER" id="PTHR12905:SF18">
    <property type="entry name" value="ESTER HYDROLASE, PUTATIVE (AFU_ORTHOLOGUE AFUA_4G03130)-RELATED"/>
    <property type="match status" value="1"/>
</dbReference>
<evidence type="ECO:0000313" key="3">
    <source>
        <dbReference type="EMBL" id="EPE24184.1"/>
    </source>
</evidence>
<dbReference type="KEGG" id="glz:GLAREA_08034"/>
<dbReference type="Gene3D" id="3.60.21.10">
    <property type="match status" value="1"/>
</dbReference>
<evidence type="ECO:0000259" key="2">
    <source>
        <dbReference type="Pfam" id="PF00149"/>
    </source>
</evidence>
<dbReference type="PANTHER" id="PTHR12905">
    <property type="entry name" value="METALLOPHOSPHOESTERASE"/>
    <property type="match status" value="1"/>
</dbReference>
<accession>S3CFZ7</accession>
<evidence type="ECO:0000313" key="4">
    <source>
        <dbReference type="Proteomes" id="UP000016922"/>
    </source>
</evidence>
<reference evidence="3 4" key="1">
    <citation type="journal article" date="2013" name="BMC Genomics">
        <title>Genomics-driven discovery of the pneumocandin biosynthetic gene cluster in the fungus Glarea lozoyensis.</title>
        <authorList>
            <person name="Chen L."/>
            <person name="Yue Q."/>
            <person name="Zhang X."/>
            <person name="Xiang M."/>
            <person name="Wang C."/>
            <person name="Li S."/>
            <person name="Che Y."/>
            <person name="Ortiz-Lopez F.J."/>
            <person name="Bills G.F."/>
            <person name="Liu X."/>
            <person name="An Z."/>
        </authorList>
    </citation>
    <scope>NUCLEOTIDE SEQUENCE [LARGE SCALE GENOMIC DNA]</scope>
    <source>
        <strain evidence="4">ATCC 20868 / MF5171</strain>
    </source>
</reference>
<proteinExistence type="predicted"/>
<gene>
    <name evidence="3" type="ORF">GLAREA_08034</name>
</gene>
<dbReference type="CDD" id="cd07379">
    <property type="entry name" value="MPP_239FB"/>
    <property type="match status" value="1"/>
</dbReference>
<evidence type="ECO:0000256" key="1">
    <source>
        <dbReference type="SAM" id="MobiDB-lite"/>
    </source>
</evidence>
<dbReference type="Pfam" id="PF00149">
    <property type="entry name" value="Metallophos"/>
    <property type="match status" value="1"/>
</dbReference>
<organism evidence="3 4">
    <name type="scientific">Glarea lozoyensis (strain ATCC 20868 / MF5171)</name>
    <dbReference type="NCBI Taxonomy" id="1116229"/>
    <lineage>
        <taxon>Eukaryota</taxon>
        <taxon>Fungi</taxon>
        <taxon>Dikarya</taxon>
        <taxon>Ascomycota</taxon>
        <taxon>Pezizomycotina</taxon>
        <taxon>Leotiomycetes</taxon>
        <taxon>Helotiales</taxon>
        <taxon>Helotiaceae</taxon>
        <taxon>Glarea</taxon>
    </lineage>
</organism>
<dbReference type="eggNOG" id="KOG3947">
    <property type="taxonomic scope" value="Eukaryota"/>
</dbReference>
<dbReference type="OMA" id="PHHDAWS"/>
<name>S3CFZ7_GLAL2</name>
<protein>
    <submittedName>
        <fullName evidence="3">Metallo-dependent phosphatase</fullName>
    </submittedName>
</protein>
<feature type="region of interest" description="Disordered" evidence="1">
    <location>
        <begin position="1"/>
        <end position="23"/>
    </location>
</feature>
<dbReference type="RefSeq" id="XP_008088272.1">
    <property type="nucleotide sequence ID" value="XM_008090081.1"/>
</dbReference>
<sequence>MTESKITSLKKPKRKTTFTLSRRNSQWDPPTLLDALLTSPLLTLLTYLHTLIQHFRSPPFTPSHPPIRLTCISDTHTNTISVEPGDVLIHAGDLTNQGTVAEIQAQIDWLASLPHKAKIVIAGNHDSYLDVRSRRAEDAGKKLDWKGIRYLENESLTVEFKAQGRKLEFWGGPEIPACGGKDFAFQYPRTSSPSQWESRIPPTTDILITHTPPLHHLDLSLGCASLLARLWTIRPKVHIFGHVHSGHGREVLYWDEAQAAMERLKGRGKVGLWGDLTDVRAWVDAVRVLVYGVRGVVWERVMQGGRGRGTLAVNAAVVYQSTTDVGRGAQVVDV</sequence>
<dbReference type="InterPro" id="IPR051693">
    <property type="entry name" value="UPF0046_metallophosphoest"/>
</dbReference>
<dbReference type="OrthoDB" id="630188at2759"/>
<dbReference type="Proteomes" id="UP000016922">
    <property type="component" value="Unassembled WGS sequence"/>
</dbReference>